<dbReference type="Proteomes" id="UP000198598">
    <property type="component" value="Unassembled WGS sequence"/>
</dbReference>
<evidence type="ECO:0000256" key="1">
    <source>
        <dbReference type="ARBA" id="ARBA00004141"/>
    </source>
</evidence>
<dbReference type="OrthoDB" id="9807874at2"/>
<evidence type="ECO:0000313" key="10">
    <source>
        <dbReference type="Proteomes" id="UP000198598"/>
    </source>
</evidence>
<feature type="transmembrane region" description="Helical" evidence="7">
    <location>
        <begin position="185"/>
        <end position="206"/>
    </location>
</feature>
<dbReference type="InterPro" id="IPR035952">
    <property type="entry name" value="Rhomboid-like_sf"/>
</dbReference>
<reference evidence="9 10" key="1">
    <citation type="submission" date="2016-10" db="EMBL/GenBank/DDBJ databases">
        <authorList>
            <person name="de Groot N.N."/>
        </authorList>
    </citation>
    <scope>NUCLEOTIDE SEQUENCE [LARGE SCALE GENOMIC DNA]</scope>
    <source>
        <strain evidence="9 10">DSM 26130</strain>
    </source>
</reference>
<dbReference type="PANTHER" id="PTHR43731">
    <property type="entry name" value="RHOMBOID PROTEASE"/>
    <property type="match status" value="1"/>
</dbReference>
<sequence>MFNLTPVVRVLLIINVIVFLITNYLFANGIIIEQFGLHSFLSDKFNPIQLLTHMFLHANGNHIFSNMIGLLVFGPMLEQAWGPRRFTFFYFFCGLGSALLFSGVNYFEIHDVYESIQDYRLNPGFDNFSAFVDQHAVSYYERLVPFIEKFKSYPNDSKNIQDSLAIANQIFTNQVDEPMVGASGAVFGVIMGFGLLFPNTELFLLFLPIPIKAKYLVIAYGAFELYSGVYRTQTDNVAHFAHIGGMLFAFILIKYWDSQRKTFY</sequence>
<dbReference type="STRING" id="662367.SAMN05216167_10922"/>
<evidence type="ECO:0000256" key="6">
    <source>
        <dbReference type="ARBA" id="ARBA00023136"/>
    </source>
</evidence>
<proteinExistence type="inferred from homology"/>
<gene>
    <name evidence="9" type="ORF">SAMN05216167_10922</name>
</gene>
<feature type="domain" description="Peptidase S54 rhomboid" evidence="8">
    <location>
        <begin position="48"/>
        <end position="102"/>
    </location>
</feature>
<keyword evidence="10" id="KW-1185">Reference proteome</keyword>
<evidence type="ECO:0000313" key="9">
    <source>
        <dbReference type="EMBL" id="SFD97252.1"/>
    </source>
</evidence>
<dbReference type="Gene3D" id="1.20.1540.10">
    <property type="entry name" value="Rhomboid-like"/>
    <property type="match status" value="1"/>
</dbReference>
<keyword evidence="6 7" id="KW-0472">Membrane</keyword>
<dbReference type="GO" id="GO:0016020">
    <property type="term" value="C:membrane"/>
    <property type="evidence" value="ECO:0007669"/>
    <property type="project" value="UniProtKB-SubCell"/>
</dbReference>
<dbReference type="Pfam" id="PF01694">
    <property type="entry name" value="Rhomboid"/>
    <property type="match status" value="2"/>
</dbReference>
<keyword evidence="5 7" id="KW-1133">Transmembrane helix</keyword>
<name>A0A1I1WQC3_9BACT</name>
<evidence type="ECO:0000256" key="4">
    <source>
        <dbReference type="ARBA" id="ARBA00022801"/>
    </source>
</evidence>
<accession>A0A1I1WQC3</accession>
<evidence type="ECO:0000256" key="3">
    <source>
        <dbReference type="ARBA" id="ARBA00022692"/>
    </source>
</evidence>
<comment type="subcellular location">
    <subcellularLocation>
        <location evidence="1">Membrane</location>
        <topology evidence="1">Multi-pass membrane protein</topology>
    </subcellularLocation>
</comment>
<dbReference type="RefSeq" id="WP_093829820.1">
    <property type="nucleotide sequence ID" value="NZ_FOLQ01000009.1"/>
</dbReference>
<keyword evidence="3 7" id="KW-0812">Transmembrane</keyword>
<evidence type="ECO:0000259" key="8">
    <source>
        <dbReference type="Pfam" id="PF01694"/>
    </source>
</evidence>
<feature type="transmembrane region" description="Helical" evidence="7">
    <location>
        <begin position="86"/>
        <end position="107"/>
    </location>
</feature>
<protein>
    <submittedName>
        <fullName evidence="9">Rhomboid family protein</fullName>
    </submittedName>
</protein>
<feature type="transmembrane region" description="Helical" evidence="7">
    <location>
        <begin position="7"/>
        <end position="31"/>
    </location>
</feature>
<keyword evidence="4" id="KW-0378">Hydrolase</keyword>
<dbReference type="AlphaFoldDB" id="A0A1I1WQC3"/>
<organism evidence="9 10">
    <name type="scientific">Spirosoma endophyticum</name>
    <dbReference type="NCBI Taxonomy" id="662367"/>
    <lineage>
        <taxon>Bacteria</taxon>
        <taxon>Pseudomonadati</taxon>
        <taxon>Bacteroidota</taxon>
        <taxon>Cytophagia</taxon>
        <taxon>Cytophagales</taxon>
        <taxon>Cytophagaceae</taxon>
        <taxon>Spirosoma</taxon>
    </lineage>
</organism>
<dbReference type="PANTHER" id="PTHR43731:SF14">
    <property type="entry name" value="PRESENILIN-ASSOCIATED RHOMBOID-LIKE PROTEIN, MITOCHONDRIAL"/>
    <property type="match status" value="1"/>
</dbReference>
<feature type="domain" description="Peptidase S54 rhomboid" evidence="8">
    <location>
        <begin position="168"/>
        <end position="253"/>
    </location>
</feature>
<dbReference type="InterPro" id="IPR050925">
    <property type="entry name" value="Rhomboid_protease_S54"/>
</dbReference>
<dbReference type="GO" id="GO:0004252">
    <property type="term" value="F:serine-type endopeptidase activity"/>
    <property type="evidence" value="ECO:0007669"/>
    <property type="project" value="InterPro"/>
</dbReference>
<dbReference type="InterPro" id="IPR022764">
    <property type="entry name" value="Peptidase_S54_rhomboid_dom"/>
</dbReference>
<feature type="transmembrane region" description="Helical" evidence="7">
    <location>
        <begin position="237"/>
        <end position="256"/>
    </location>
</feature>
<comment type="similarity">
    <text evidence="2">Belongs to the peptidase S54 family.</text>
</comment>
<feature type="transmembrane region" description="Helical" evidence="7">
    <location>
        <begin position="51"/>
        <end position="74"/>
    </location>
</feature>
<evidence type="ECO:0000256" key="7">
    <source>
        <dbReference type="SAM" id="Phobius"/>
    </source>
</evidence>
<dbReference type="EMBL" id="FOLQ01000009">
    <property type="protein sequence ID" value="SFD97252.1"/>
    <property type="molecule type" value="Genomic_DNA"/>
</dbReference>
<dbReference type="SUPFAM" id="SSF144091">
    <property type="entry name" value="Rhomboid-like"/>
    <property type="match status" value="1"/>
</dbReference>
<evidence type="ECO:0000256" key="2">
    <source>
        <dbReference type="ARBA" id="ARBA00009045"/>
    </source>
</evidence>
<feature type="transmembrane region" description="Helical" evidence="7">
    <location>
        <begin position="213"/>
        <end position="231"/>
    </location>
</feature>
<evidence type="ECO:0000256" key="5">
    <source>
        <dbReference type="ARBA" id="ARBA00022989"/>
    </source>
</evidence>